<dbReference type="InterPro" id="IPR003111">
    <property type="entry name" value="Lon_prtase_N"/>
</dbReference>
<dbReference type="SUPFAM" id="SSF88697">
    <property type="entry name" value="PUA domain-like"/>
    <property type="match status" value="1"/>
</dbReference>
<name>A0A1I5J9W1_9HYPH</name>
<dbReference type="PROSITE" id="PS51787">
    <property type="entry name" value="LON_N"/>
    <property type="match status" value="1"/>
</dbReference>
<keyword evidence="3" id="KW-1185">Reference proteome</keyword>
<dbReference type="Gene3D" id="2.30.130.40">
    <property type="entry name" value="LON domain-like"/>
    <property type="match status" value="1"/>
</dbReference>
<dbReference type="OrthoDB" id="9806457at2"/>
<evidence type="ECO:0000313" key="2">
    <source>
        <dbReference type="EMBL" id="SFO69605.1"/>
    </source>
</evidence>
<dbReference type="SMART" id="SM00464">
    <property type="entry name" value="LON"/>
    <property type="match status" value="1"/>
</dbReference>
<evidence type="ECO:0000313" key="3">
    <source>
        <dbReference type="Proteomes" id="UP000199236"/>
    </source>
</evidence>
<organism evidence="2 3">
    <name type="scientific">Cohaesibacter marisflavi</name>
    <dbReference type="NCBI Taxonomy" id="655353"/>
    <lineage>
        <taxon>Bacteria</taxon>
        <taxon>Pseudomonadati</taxon>
        <taxon>Pseudomonadota</taxon>
        <taxon>Alphaproteobacteria</taxon>
        <taxon>Hyphomicrobiales</taxon>
        <taxon>Cohaesibacteraceae</taxon>
    </lineage>
</organism>
<gene>
    <name evidence="2" type="ORF">SAMN04488056_11140</name>
</gene>
<dbReference type="RefSeq" id="WP_090074680.1">
    <property type="nucleotide sequence ID" value="NZ_FOVR01000011.1"/>
</dbReference>
<reference evidence="2 3" key="1">
    <citation type="submission" date="2016-10" db="EMBL/GenBank/DDBJ databases">
        <authorList>
            <person name="de Groot N.N."/>
        </authorList>
    </citation>
    <scope>NUCLEOTIDE SEQUENCE [LARGE SCALE GENOMIC DNA]</scope>
    <source>
        <strain evidence="2 3">CGMCC 1.9157</strain>
    </source>
</reference>
<accession>A0A1I5J9W1</accession>
<protein>
    <recommendedName>
        <fullName evidence="1">Lon N-terminal domain-containing protein</fullName>
    </recommendedName>
</protein>
<dbReference type="InterPro" id="IPR015947">
    <property type="entry name" value="PUA-like_sf"/>
</dbReference>
<dbReference type="Proteomes" id="UP000199236">
    <property type="component" value="Unassembled WGS sequence"/>
</dbReference>
<dbReference type="PANTHER" id="PTHR46732:SF8">
    <property type="entry name" value="ATP-DEPENDENT PROTEASE LA (LON) DOMAIN PROTEIN"/>
    <property type="match status" value="1"/>
</dbReference>
<dbReference type="Pfam" id="PF02190">
    <property type="entry name" value="LON_substr_bdg"/>
    <property type="match status" value="1"/>
</dbReference>
<evidence type="ECO:0000259" key="1">
    <source>
        <dbReference type="PROSITE" id="PS51787"/>
    </source>
</evidence>
<dbReference type="EMBL" id="FOVR01000011">
    <property type="protein sequence ID" value="SFO69605.1"/>
    <property type="molecule type" value="Genomic_DNA"/>
</dbReference>
<sequence length="233" mass="25869">MAQAGNAYYDSPRDIPAIIPVFPLEEALLLPRTQMPLNIFEERYLMMIDYAMHKDRIIGIIQPLEPEGDPAESDAPEKLYAPKLQQVGCLGRISAYGETGDGRVLVTLSGICRFKLVKEMLTDLPFRLAEIDCEEYVHDLTEGLGEDQVNREGLLEAFRAFLEANDMEADWDSIGKSSNEVLVNSLSMMSPYGLAEKQALLEAESLALRADTLIAMTEMHLASESGEAPQTLQ</sequence>
<dbReference type="AlphaFoldDB" id="A0A1I5J9W1"/>
<feature type="domain" description="Lon N-terminal" evidence="1">
    <location>
        <begin position="19"/>
        <end position="221"/>
    </location>
</feature>
<dbReference type="InterPro" id="IPR046336">
    <property type="entry name" value="Lon_prtase_N_sf"/>
</dbReference>
<dbReference type="STRING" id="655353.SAMN04488056_11140"/>
<proteinExistence type="predicted"/>
<dbReference type="PANTHER" id="PTHR46732">
    <property type="entry name" value="ATP-DEPENDENT PROTEASE LA (LON) DOMAIN PROTEIN"/>
    <property type="match status" value="1"/>
</dbReference>